<evidence type="ECO:0000256" key="1">
    <source>
        <dbReference type="SAM" id="Phobius"/>
    </source>
</evidence>
<keyword evidence="1" id="KW-0812">Transmembrane</keyword>
<sequence length="46" mass="4365">MLRLLSPPGIVTGLVVMLSVAGGMAFGAGLAGAALLAGAARKAARS</sequence>
<feature type="transmembrane region" description="Helical" evidence="1">
    <location>
        <begin position="12"/>
        <end position="37"/>
    </location>
</feature>
<evidence type="ECO:0000313" key="2">
    <source>
        <dbReference type="EMBL" id="MDN3562822.1"/>
    </source>
</evidence>
<evidence type="ECO:0000313" key="3">
    <source>
        <dbReference type="Proteomes" id="UP001529369"/>
    </source>
</evidence>
<dbReference type="EMBL" id="JAUFPN010000001">
    <property type="protein sequence ID" value="MDN3562822.1"/>
    <property type="molecule type" value="Genomic_DNA"/>
</dbReference>
<dbReference type="RefSeq" id="WP_290314542.1">
    <property type="nucleotide sequence ID" value="NZ_JAUFPN010000001.1"/>
</dbReference>
<reference evidence="3" key="1">
    <citation type="journal article" date="2019" name="Int. J. Syst. Evol. Microbiol.">
        <title>The Global Catalogue of Microorganisms (GCM) 10K type strain sequencing project: providing services to taxonomists for standard genome sequencing and annotation.</title>
        <authorList>
            <consortium name="The Broad Institute Genomics Platform"/>
            <consortium name="The Broad Institute Genome Sequencing Center for Infectious Disease"/>
            <person name="Wu L."/>
            <person name="Ma J."/>
        </authorList>
    </citation>
    <scope>NUCLEOTIDE SEQUENCE [LARGE SCALE GENOMIC DNA]</scope>
    <source>
        <strain evidence="3">CECT 7131</strain>
    </source>
</reference>
<keyword evidence="1" id="KW-1133">Transmembrane helix</keyword>
<accession>A0ABT7ZZD5</accession>
<proteinExistence type="predicted"/>
<dbReference type="Proteomes" id="UP001529369">
    <property type="component" value="Unassembled WGS sequence"/>
</dbReference>
<name>A0ABT7ZZD5_9PROT</name>
<keyword evidence="1" id="KW-0472">Membrane</keyword>
<protein>
    <submittedName>
        <fullName evidence="2">Uncharacterized protein</fullName>
    </submittedName>
</protein>
<keyword evidence="3" id="KW-1185">Reference proteome</keyword>
<comment type="caution">
    <text evidence="2">The sequence shown here is derived from an EMBL/GenBank/DDBJ whole genome shotgun (WGS) entry which is preliminary data.</text>
</comment>
<organism evidence="2 3">
    <name type="scientific">Paeniroseomonas aquatica</name>
    <dbReference type="NCBI Taxonomy" id="373043"/>
    <lineage>
        <taxon>Bacteria</taxon>
        <taxon>Pseudomonadati</taxon>
        <taxon>Pseudomonadota</taxon>
        <taxon>Alphaproteobacteria</taxon>
        <taxon>Acetobacterales</taxon>
        <taxon>Acetobacteraceae</taxon>
        <taxon>Paeniroseomonas</taxon>
    </lineage>
</organism>
<gene>
    <name evidence="2" type="ORF">QWZ14_00260</name>
</gene>